<evidence type="ECO:0000313" key="2">
    <source>
        <dbReference type="EMBL" id="GBN18094.1"/>
    </source>
</evidence>
<reference evidence="2 3" key="1">
    <citation type="journal article" date="2019" name="Sci. Rep.">
        <title>Orb-weaving spider Araneus ventricosus genome elucidates the spidroin gene catalogue.</title>
        <authorList>
            <person name="Kono N."/>
            <person name="Nakamura H."/>
            <person name="Ohtoshi R."/>
            <person name="Moran D.A.P."/>
            <person name="Shinohara A."/>
            <person name="Yoshida Y."/>
            <person name="Fujiwara M."/>
            <person name="Mori M."/>
            <person name="Tomita M."/>
            <person name="Arakawa K."/>
        </authorList>
    </citation>
    <scope>NUCLEOTIDE SEQUENCE [LARGE SCALE GENOMIC DNA]</scope>
</reference>
<gene>
    <name evidence="2" type="ORF">AVEN_121601_1</name>
</gene>
<dbReference type="EMBL" id="BGPR01006336">
    <property type="protein sequence ID" value="GBN18094.1"/>
    <property type="molecule type" value="Genomic_DNA"/>
</dbReference>
<organism evidence="2 3">
    <name type="scientific">Araneus ventricosus</name>
    <name type="common">Orbweaver spider</name>
    <name type="synonym">Epeira ventricosa</name>
    <dbReference type="NCBI Taxonomy" id="182803"/>
    <lineage>
        <taxon>Eukaryota</taxon>
        <taxon>Metazoa</taxon>
        <taxon>Ecdysozoa</taxon>
        <taxon>Arthropoda</taxon>
        <taxon>Chelicerata</taxon>
        <taxon>Arachnida</taxon>
        <taxon>Araneae</taxon>
        <taxon>Araneomorphae</taxon>
        <taxon>Entelegynae</taxon>
        <taxon>Araneoidea</taxon>
        <taxon>Araneidae</taxon>
        <taxon>Araneus</taxon>
    </lineage>
</organism>
<dbReference type="AlphaFoldDB" id="A0A4Y2LUK2"/>
<dbReference type="Proteomes" id="UP000499080">
    <property type="component" value="Unassembled WGS sequence"/>
</dbReference>
<proteinExistence type="predicted"/>
<feature type="region of interest" description="Disordered" evidence="1">
    <location>
        <begin position="84"/>
        <end position="111"/>
    </location>
</feature>
<name>A0A4Y2LUK2_ARAVE</name>
<sequence length="111" mass="12847">MTSEVDRHEASDIFIFSQREFDYKKDRIYLFEYWEDQRNVWSPPATYILGAFKVTSNDKKGLRSPKQKLHGELFRALTKIVVPVSPSSSDRGSKLRGPSPKLPSCCLKTRH</sequence>
<evidence type="ECO:0000313" key="3">
    <source>
        <dbReference type="Proteomes" id="UP000499080"/>
    </source>
</evidence>
<protein>
    <submittedName>
        <fullName evidence="2">Uncharacterized protein</fullName>
    </submittedName>
</protein>
<keyword evidence="3" id="KW-1185">Reference proteome</keyword>
<evidence type="ECO:0000256" key="1">
    <source>
        <dbReference type="SAM" id="MobiDB-lite"/>
    </source>
</evidence>
<comment type="caution">
    <text evidence="2">The sequence shown here is derived from an EMBL/GenBank/DDBJ whole genome shotgun (WGS) entry which is preliminary data.</text>
</comment>
<accession>A0A4Y2LUK2</accession>